<keyword evidence="11" id="KW-0472">Membrane</keyword>
<comment type="subcellular location">
    <subcellularLocation>
        <location evidence="2">Membrane</location>
    </subcellularLocation>
</comment>
<dbReference type="FunFam" id="1.10.630.10:FF:000063">
    <property type="entry name" value="Cytochrome P450 monooxygenase"/>
    <property type="match status" value="1"/>
</dbReference>
<comment type="cofactor">
    <cofactor evidence="1 12">
        <name>heme</name>
        <dbReference type="ChEBI" id="CHEBI:30413"/>
    </cofactor>
</comment>
<keyword evidence="4 12" id="KW-0349">Heme</keyword>
<sequence length="527" mass="59521">MAIPWQRYATFFSNVEGTTGSLPRNFLIGLVLYRLFFHPLAKYPGPILAKITNWYAVYHAYIGDKHLDTYKAHLKYGTFVRMAPNLVTVNDPTAIKDIYGVNQNVRKSIFYQPSIDHSGGEKAVSSFNVRDRTLHARKRRILGQAFTESALSGMEEYILPHIRKFFEAASGELTFPSLRQCWTADLGKWANYMTFDILGDLVFGKDFGMLAGKESRELPDIIDAAVHLELMSGSSWFMHRWHLDIVLFPRIVLKAIKLLKYAAQESKLRMQADANRKDFFWYLSNAKEKDGRTPSYTDESEIFSECRALLIGGSDTTATQIAANFFYLTQHPRTLARLAREIRSTFGSVEEIRGGSKLDSCEYLDAVVTETLRISPSLPGVLPREVLPGGVSVCGRTFPTGVDLSVPIYALHHNVSVFPLPHQHIPERWLASESGEERVKKCSEALTPFSYGSRMCVGWRLAKLELLITIARAVSMFDLEYVSGGKEDRLKGSGIGIGDEIMEYKLWDHLAAGREGPVIRFVRRDQI</sequence>
<dbReference type="GO" id="GO:0004497">
    <property type="term" value="F:monooxygenase activity"/>
    <property type="evidence" value="ECO:0007669"/>
    <property type="project" value="UniProtKB-KW"/>
</dbReference>
<name>A0AA38XCW0_9EURO</name>
<dbReference type="EMBL" id="JAPDRK010000006">
    <property type="protein sequence ID" value="KAJ9611126.1"/>
    <property type="molecule type" value="Genomic_DNA"/>
</dbReference>
<dbReference type="InterPro" id="IPR036396">
    <property type="entry name" value="Cyt_P450_sf"/>
</dbReference>
<evidence type="ECO:0000256" key="6">
    <source>
        <dbReference type="ARBA" id="ARBA00022723"/>
    </source>
</evidence>
<dbReference type="Pfam" id="PF00067">
    <property type="entry name" value="p450"/>
    <property type="match status" value="1"/>
</dbReference>
<evidence type="ECO:0000256" key="4">
    <source>
        <dbReference type="ARBA" id="ARBA00022617"/>
    </source>
</evidence>
<dbReference type="AlphaFoldDB" id="A0AA38XCW0"/>
<evidence type="ECO:0000256" key="9">
    <source>
        <dbReference type="ARBA" id="ARBA00023004"/>
    </source>
</evidence>
<keyword evidence="8 13" id="KW-0560">Oxidoreductase</keyword>
<proteinExistence type="inferred from homology"/>
<evidence type="ECO:0000256" key="2">
    <source>
        <dbReference type="ARBA" id="ARBA00004370"/>
    </source>
</evidence>
<evidence type="ECO:0000256" key="8">
    <source>
        <dbReference type="ARBA" id="ARBA00023002"/>
    </source>
</evidence>
<keyword evidence="10 13" id="KW-0503">Monooxygenase</keyword>
<dbReference type="GO" id="GO:0016705">
    <property type="term" value="F:oxidoreductase activity, acting on paired donors, with incorporation or reduction of molecular oxygen"/>
    <property type="evidence" value="ECO:0007669"/>
    <property type="project" value="InterPro"/>
</dbReference>
<dbReference type="GO" id="GO:0020037">
    <property type="term" value="F:heme binding"/>
    <property type="evidence" value="ECO:0007669"/>
    <property type="project" value="InterPro"/>
</dbReference>
<dbReference type="GO" id="GO:0016020">
    <property type="term" value="C:membrane"/>
    <property type="evidence" value="ECO:0007669"/>
    <property type="project" value="UniProtKB-SubCell"/>
</dbReference>
<evidence type="ECO:0008006" key="16">
    <source>
        <dbReference type="Google" id="ProtNLM"/>
    </source>
</evidence>
<protein>
    <recommendedName>
        <fullName evidence="16">Cytochrome P450</fullName>
    </recommendedName>
</protein>
<evidence type="ECO:0000313" key="15">
    <source>
        <dbReference type="Proteomes" id="UP001172673"/>
    </source>
</evidence>
<dbReference type="PANTHER" id="PTHR24305:SF237">
    <property type="entry name" value="CYTOCHROME P450 MONOOXYGENASE ATNE-RELATED"/>
    <property type="match status" value="1"/>
</dbReference>
<comment type="similarity">
    <text evidence="3 13">Belongs to the cytochrome P450 family.</text>
</comment>
<dbReference type="InterPro" id="IPR017972">
    <property type="entry name" value="Cyt_P450_CS"/>
</dbReference>
<evidence type="ECO:0000256" key="12">
    <source>
        <dbReference type="PIRSR" id="PIRSR602401-1"/>
    </source>
</evidence>
<dbReference type="PRINTS" id="PR00385">
    <property type="entry name" value="P450"/>
</dbReference>
<reference evidence="14" key="1">
    <citation type="submission" date="2022-10" db="EMBL/GenBank/DDBJ databases">
        <title>Culturing micro-colonial fungi from biological soil crusts in the Mojave desert and describing Neophaeococcomyces mojavensis, and introducing the new genera and species Taxawa tesnikishii.</title>
        <authorList>
            <person name="Kurbessoian T."/>
            <person name="Stajich J.E."/>
        </authorList>
    </citation>
    <scope>NUCLEOTIDE SEQUENCE</scope>
    <source>
        <strain evidence="14">TK_41</strain>
    </source>
</reference>
<evidence type="ECO:0000256" key="13">
    <source>
        <dbReference type="RuleBase" id="RU000461"/>
    </source>
</evidence>
<dbReference type="SUPFAM" id="SSF48264">
    <property type="entry name" value="Cytochrome P450"/>
    <property type="match status" value="1"/>
</dbReference>
<keyword evidence="7" id="KW-1133">Transmembrane helix</keyword>
<evidence type="ECO:0000256" key="5">
    <source>
        <dbReference type="ARBA" id="ARBA00022692"/>
    </source>
</evidence>
<dbReference type="Gene3D" id="1.10.630.10">
    <property type="entry name" value="Cytochrome P450"/>
    <property type="match status" value="1"/>
</dbReference>
<dbReference type="InterPro" id="IPR001128">
    <property type="entry name" value="Cyt_P450"/>
</dbReference>
<feature type="binding site" description="axial binding residue" evidence="12">
    <location>
        <position position="456"/>
    </location>
    <ligand>
        <name>heme</name>
        <dbReference type="ChEBI" id="CHEBI:30413"/>
    </ligand>
    <ligandPart>
        <name>Fe</name>
        <dbReference type="ChEBI" id="CHEBI:18248"/>
    </ligandPart>
</feature>
<dbReference type="PANTHER" id="PTHR24305">
    <property type="entry name" value="CYTOCHROME P450"/>
    <property type="match status" value="1"/>
</dbReference>
<evidence type="ECO:0000256" key="3">
    <source>
        <dbReference type="ARBA" id="ARBA00010617"/>
    </source>
</evidence>
<dbReference type="GO" id="GO:1902181">
    <property type="term" value="P:verruculogen biosynthetic process"/>
    <property type="evidence" value="ECO:0007669"/>
    <property type="project" value="UniProtKB-ARBA"/>
</dbReference>
<gene>
    <name evidence="14" type="ORF">H2200_004309</name>
</gene>
<dbReference type="InterPro" id="IPR002401">
    <property type="entry name" value="Cyt_P450_E_grp-I"/>
</dbReference>
<comment type="caution">
    <text evidence="14">The sequence shown here is derived from an EMBL/GenBank/DDBJ whole genome shotgun (WGS) entry which is preliminary data.</text>
</comment>
<keyword evidence="9 12" id="KW-0408">Iron</keyword>
<keyword evidence="15" id="KW-1185">Reference proteome</keyword>
<dbReference type="PRINTS" id="PR00463">
    <property type="entry name" value="EP450I"/>
</dbReference>
<dbReference type="PROSITE" id="PS00086">
    <property type="entry name" value="CYTOCHROME_P450"/>
    <property type="match status" value="1"/>
</dbReference>
<evidence type="ECO:0000256" key="10">
    <source>
        <dbReference type="ARBA" id="ARBA00023033"/>
    </source>
</evidence>
<evidence type="ECO:0000256" key="7">
    <source>
        <dbReference type="ARBA" id="ARBA00022989"/>
    </source>
</evidence>
<dbReference type="InterPro" id="IPR050121">
    <property type="entry name" value="Cytochrome_P450_monoxygenase"/>
</dbReference>
<dbReference type="Proteomes" id="UP001172673">
    <property type="component" value="Unassembled WGS sequence"/>
</dbReference>
<keyword evidence="6 12" id="KW-0479">Metal-binding</keyword>
<keyword evidence="5" id="KW-0812">Transmembrane</keyword>
<organism evidence="14 15">
    <name type="scientific">Cladophialophora chaetospira</name>
    <dbReference type="NCBI Taxonomy" id="386627"/>
    <lineage>
        <taxon>Eukaryota</taxon>
        <taxon>Fungi</taxon>
        <taxon>Dikarya</taxon>
        <taxon>Ascomycota</taxon>
        <taxon>Pezizomycotina</taxon>
        <taxon>Eurotiomycetes</taxon>
        <taxon>Chaetothyriomycetidae</taxon>
        <taxon>Chaetothyriales</taxon>
        <taxon>Herpotrichiellaceae</taxon>
        <taxon>Cladophialophora</taxon>
    </lineage>
</organism>
<accession>A0AA38XCW0</accession>
<dbReference type="CDD" id="cd11061">
    <property type="entry name" value="CYP67-like"/>
    <property type="match status" value="1"/>
</dbReference>
<evidence type="ECO:0000256" key="11">
    <source>
        <dbReference type="ARBA" id="ARBA00023136"/>
    </source>
</evidence>
<dbReference type="GO" id="GO:0005506">
    <property type="term" value="F:iron ion binding"/>
    <property type="evidence" value="ECO:0007669"/>
    <property type="project" value="InterPro"/>
</dbReference>
<evidence type="ECO:0000313" key="14">
    <source>
        <dbReference type="EMBL" id="KAJ9611126.1"/>
    </source>
</evidence>
<evidence type="ECO:0000256" key="1">
    <source>
        <dbReference type="ARBA" id="ARBA00001971"/>
    </source>
</evidence>